<keyword evidence="3" id="KW-1185">Reference proteome</keyword>
<accession>A0A9P6EGG7</accession>
<dbReference type="SUPFAM" id="SSF54593">
    <property type="entry name" value="Glyoxalase/Bleomycin resistance protein/Dihydroxybiphenyl dioxygenase"/>
    <property type="match status" value="1"/>
</dbReference>
<reference evidence="2" key="1">
    <citation type="submission" date="2020-11" db="EMBL/GenBank/DDBJ databases">
        <authorList>
            <consortium name="DOE Joint Genome Institute"/>
            <person name="Ahrendt S."/>
            <person name="Riley R."/>
            <person name="Andreopoulos W."/>
            <person name="Labutti K."/>
            <person name="Pangilinan J."/>
            <person name="Ruiz-Duenas F.J."/>
            <person name="Barrasa J.M."/>
            <person name="Sanchez-Garcia M."/>
            <person name="Camarero S."/>
            <person name="Miyauchi S."/>
            <person name="Serrano A."/>
            <person name="Linde D."/>
            <person name="Babiker R."/>
            <person name="Drula E."/>
            <person name="Ayuso-Fernandez I."/>
            <person name="Pacheco R."/>
            <person name="Padilla G."/>
            <person name="Ferreira P."/>
            <person name="Barriuso J."/>
            <person name="Kellner H."/>
            <person name="Castanera R."/>
            <person name="Alfaro M."/>
            <person name="Ramirez L."/>
            <person name="Pisabarro A.G."/>
            <person name="Kuo A."/>
            <person name="Tritt A."/>
            <person name="Lipzen A."/>
            <person name="He G."/>
            <person name="Yan M."/>
            <person name="Ng V."/>
            <person name="Cullen D."/>
            <person name="Martin F."/>
            <person name="Rosso M.-N."/>
            <person name="Henrissat B."/>
            <person name="Hibbett D."/>
            <person name="Martinez A.T."/>
            <person name="Grigoriev I.V."/>
        </authorList>
    </citation>
    <scope>NUCLEOTIDE SEQUENCE</scope>
    <source>
        <strain evidence="2">CBS 506.95</strain>
    </source>
</reference>
<sequence>MSTNAESSSSKHAFGVPCWLEVSVTNVPAAKTFYESIFNWKFRPANEAFPAEDRAIFINSSNPTMGGTLVKASEVEGGQTPGPKNSVVVFVHVDDVDDTLTKIKAAGGSVEMAKITVGGHTELAKYKDLDGNIGGVLKWLM</sequence>
<dbReference type="PROSITE" id="PS51819">
    <property type="entry name" value="VOC"/>
    <property type="match status" value="1"/>
</dbReference>
<dbReference type="PANTHER" id="PTHR33993">
    <property type="entry name" value="GLYOXALASE-RELATED"/>
    <property type="match status" value="1"/>
</dbReference>
<dbReference type="Pfam" id="PF00903">
    <property type="entry name" value="Glyoxalase"/>
    <property type="match status" value="1"/>
</dbReference>
<dbReference type="PANTHER" id="PTHR33993:SF14">
    <property type="entry name" value="GB|AAF24581.1"/>
    <property type="match status" value="1"/>
</dbReference>
<dbReference type="InterPro" id="IPR029068">
    <property type="entry name" value="Glyas_Bleomycin-R_OHBP_Dase"/>
</dbReference>
<proteinExistence type="predicted"/>
<evidence type="ECO:0000259" key="1">
    <source>
        <dbReference type="PROSITE" id="PS51819"/>
    </source>
</evidence>
<dbReference type="EMBL" id="MU157852">
    <property type="protein sequence ID" value="KAF9528447.1"/>
    <property type="molecule type" value="Genomic_DNA"/>
</dbReference>
<name>A0A9P6EGG7_9AGAR</name>
<dbReference type="InterPro" id="IPR004360">
    <property type="entry name" value="Glyas_Fos-R_dOase_dom"/>
</dbReference>
<dbReference type="OrthoDB" id="447346at2759"/>
<dbReference type="InterPro" id="IPR052164">
    <property type="entry name" value="Anthracycline_SecMetBiosynth"/>
</dbReference>
<gene>
    <name evidence="2" type="ORF">CPB83DRAFT_854171</name>
</gene>
<dbReference type="InterPro" id="IPR037523">
    <property type="entry name" value="VOC_core"/>
</dbReference>
<evidence type="ECO:0000313" key="3">
    <source>
        <dbReference type="Proteomes" id="UP000807306"/>
    </source>
</evidence>
<comment type="caution">
    <text evidence="2">The sequence shown here is derived from an EMBL/GenBank/DDBJ whole genome shotgun (WGS) entry which is preliminary data.</text>
</comment>
<organism evidence="2 3">
    <name type="scientific">Crepidotus variabilis</name>
    <dbReference type="NCBI Taxonomy" id="179855"/>
    <lineage>
        <taxon>Eukaryota</taxon>
        <taxon>Fungi</taxon>
        <taxon>Dikarya</taxon>
        <taxon>Basidiomycota</taxon>
        <taxon>Agaricomycotina</taxon>
        <taxon>Agaricomycetes</taxon>
        <taxon>Agaricomycetidae</taxon>
        <taxon>Agaricales</taxon>
        <taxon>Agaricineae</taxon>
        <taxon>Crepidotaceae</taxon>
        <taxon>Crepidotus</taxon>
    </lineage>
</organism>
<evidence type="ECO:0000313" key="2">
    <source>
        <dbReference type="EMBL" id="KAF9528447.1"/>
    </source>
</evidence>
<dbReference type="Proteomes" id="UP000807306">
    <property type="component" value="Unassembled WGS sequence"/>
</dbReference>
<dbReference type="Gene3D" id="3.10.180.10">
    <property type="entry name" value="2,3-Dihydroxybiphenyl 1,2-Dioxygenase, domain 1"/>
    <property type="match status" value="1"/>
</dbReference>
<protein>
    <recommendedName>
        <fullName evidence="1">VOC domain-containing protein</fullName>
    </recommendedName>
</protein>
<feature type="domain" description="VOC" evidence="1">
    <location>
        <begin position="16"/>
        <end position="139"/>
    </location>
</feature>
<dbReference type="AlphaFoldDB" id="A0A9P6EGG7"/>